<dbReference type="InterPro" id="IPR006059">
    <property type="entry name" value="SBP"/>
</dbReference>
<comment type="caution">
    <text evidence="3">The sequence shown here is derived from an EMBL/GenBank/DDBJ whole genome shotgun (WGS) entry which is preliminary data.</text>
</comment>
<sequence>MKAKRLGLMVLSALLTVMVFAGCSKSNSMGTTAPSEASQDTNTGKSDSKQSVKLKMWGAVPPEAGPQAVMDNFNKAFADQGISIEYERYVNDDQGNMKLETNLLAGNDIDIYVSYTLDGLKKRASGQMALDLTPYLEQDKIDLADSFGGAMATSYNIDGKSYAIPTKFDQFGIVLNKDMFDAAGIPIPTEWTMDEFREIAKKLTHGEGQEKVYGMFFNTQQDIFSSLNYFSVQVLGGDVFYKPGGKETNFTDPTIVKSTRTVADMMNVDKSAPTHVDSVTQKLTQEGMFLSGKSAMTIGPWMIRSIKDKVNFPHTFVTAFAPYPTPEKKANMFTQGGLGDLVSINPKSKNTDAAWTFLKWYATEGMLPLSQGGRVPAYKQFDKDSILQAFISGAEDILDAQTTKVVLIEPKTNYAVPSISNKLPEIRKVLGEELEKIYLANKTTETGLADAKKRADELLK</sequence>
<evidence type="ECO:0000313" key="4">
    <source>
        <dbReference type="Proteomes" id="UP000054709"/>
    </source>
</evidence>
<dbReference type="PROSITE" id="PS51257">
    <property type="entry name" value="PROKAR_LIPOPROTEIN"/>
    <property type="match status" value="1"/>
</dbReference>
<dbReference type="PANTHER" id="PTHR43649">
    <property type="entry name" value="ARABINOSE-BINDING PROTEIN-RELATED"/>
    <property type="match status" value="1"/>
</dbReference>
<dbReference type="SUPFAM" id="SSF53850">
    <property type="entry name" value="Periplasmic binding protein-like II"/>
    <property type="match status" value="1"/>
</dbReference>
<feature type="signal peptide" evidence="2">
    <location>
        <begin position="1"/>
        <end position="21"/>
    </location>
</feature>
<accession>A0A0W1AVX4</accession>
<evidence type="ECO:0000256" key="1">
    <source>
        <dbReference type="SAM" id="MobiDB-lite"/>
    </source>
</evidence>
<feature type="region of interest" description="Disordered" evidence="1">
    <location>
        <begin position="27"/>
        <end position="49"/>
    </location>
</feature>
<dbReference type="Proteomes" id="UP000054709">
    <property type="component" value="Unassembled WGS sequence"/>
</dbReference>
<reference evidence="3 4" key="1">
    <citation type="journal article" date="2015" name="Int. Biodeterior. Biodegradation">
        <title>Physiological and genetic screening methods for the isolation of methyl tert-butyl ether-degrading bacteria for bioremediation purposes.</title>
        <authorList>
            <person name="Guisado I.M."/>
            <person name="Purswani J."/>
            <person name="Gonzalez Lopez J."/>
            <person name="Pozo C."/>
        </authorList>
    </citation>
    <scope>NUCLEOTIDE SEQUENCE [LARGE SCALE GENOMIC DNA]</scope>
    <source>
        <strain evidence="3 4">SH7</strain>
    </source>
</reference>
<dbReference type="Gene3D" id="3.40.190.10">
    <property type="entry name" value="Periplasmic binding protein-like II"/>
    <property type="match status" value="1"/>
</dbReference>
<dbReference type="EMBL" id="LCZJ02000026">
    <property type="protein sequence ID" value="KTD85448.1"/>
    <property type="molecule type" value="Genomic_DNA"/>
</dbReference>
<dbReference type="AlphaFoldDB" id="A0A0W1AVX4"/>
<organism evidence="3 4">
    <name type="scientific">Paenibacillus etheri</name>
    <dbReference type="NCBI Taxonomy" id="1306852"/>
    <lineage>
        <taxon>Bacteria</taxon>
        <taxon>Bacillati</taxon>
        <taxon>Bacillota</taxon>
        <taxon>Bacilli</taxon>
        <taxon>Bacillales</taxon>
        <taxon>Paenibacillaceae</taxon>
        <taxon>Paenibacillus</taxon>
    </lineage>
</organism>
<dbReference type="Pfam" id="PF01547">
    <property type="entry name" value="SBP_bac_1"/>
    <property type="match status" value="1"/>
</dbReference>
<protein>
    <submittedName>
        <fullName evidence="3">ABC transporter substrate-binding protein</fullName>
    </submittedName>
</protein>
<name>A0A0W1AVX4_9BACL</name>
<proteinExistence type="predicted"/>
<gene>
    <name evidence="3" type="ORF">UQ64_18230</name>
</gene>
<dbReference type="RefSeq" id="WP_060624303.1">
    <property type="nucleotide sequence ID" value="NZ_LCZJ02000026.1"/>
</dbReference>
<keyword evidence="2" id="KW-0732">Signal</keyword>
<dbReference type="OrthoDB" id="2643984at2"/>
<dbReference type="InterPro" id="IPR050490">
    <property type="entry name" value="Bact_solute-bd_prot1"/>
</dbReference>
<feature type="chain" id="PRO_5038682363" evidence="2">
    <location>
        <begin position="22"/>
        <end position="460"/>
    </location>
</feature>
<evidence type="ECO:0000256" key="2">
    <source>
        <dbReference type="SAM" id="SignalP"/>
    </source>
</evidence>
<evidence type="ECO:0000313" key="3">
    <source>
        <dbReference type="EMBL" id="KTD85448.1"/>
    </source>
</evidence>
<keyword evidence="4" id="KW-1185">Reference proteome</keyword>